<name>A0AAP0G794_9ASPA</name>
<sequence length="321" mass="35969">MGKLSFDGEQLAGIRSLSHSKSSLKCSRRRPIPKSICKSRKSPNSPDGSRRKRVKFAGSADICELKGNLNGPSLQNDGSILNSFYSTFLITFLLFLEWRSNELAFPVAHFEAGLQLPLWPEVVQAFKYFGLVPAQVNSNDINALVGFTCYMREEGIEFDLTSFRKILNLKETDDGVVFFSSVCFRLVDILNKVYHWTDKFMFVRAAFGSLPLAPVQRSENAYKPSKVGGDALAIYEMLKGKDFDVLYLRRRQDQLVYIMPETASSNPVLSKSVVRRPSLLIQNVSSVAQGVLSSSPAQILEKRAEKTWSSHTADPTPLERV</sequence>
<comment type="caution">
    <text evidence="2">The sequence shown here is derived from an EMBL/GenBank/DDBJ whole genome shotgun (WGS) entry which is preliminary data.</text>
</comment>
<proteinExistence type="predicted"/>
<evidence type="ECO:0000256" key="1">
    <source>
        <dbReference type="SAM" id="MobiDB-lite"/>
    </source>
</evidence>
<evidence type="ECO:0000313" key="3">
    <source>
        <dbReference type="Proteomes" id="UP001418222"/>
    </source>
</evidence>
<accession>A0AAP0G794</accession>
<dbReference type="EMBL" id="JBBWWQ010000008">
    <property type="protein sequence ID" value="KAK8941459.1"/>
    <property type="molecule type" value="Genomic_DNA"/>
</dbReference>
<gene>
    <name evidence="2" type="ORF">KSP39_PZI009919</name>
</gene>
<reference evidence="2 3" key="1">
    <citation type="journal article" date="2022" name="Nat. Plants">
        <title>Genomes of leafy and leafless Platanthera orchids illuminate the evolution of mycoheterotrophy.</title>
        <authorList>
            <person name="Li M.H."/>
            <person name="Liu K.W."/>
            <person name="Li Z."/>
            <person name="Lu H.C."/>
            <person name="Ye Q.L."/>
            <person name="Zhang D."/>
            <person name="Wang J.Y."/>
            <person name="Li Y.F."/>
            <person name="Zhong Z.M."/>
            <person name="Liu X."/>
            <person name="Yu X."/>
            <person name="Liu D.K."/>
            <person name="Tu X.D."/>
            <person name="Liu B."/>
            <person name="Hao Y."/>
            <person name="Liao X.Y."/>
            <person name="Jiang Y.T."/>
            <person name="Sun W.H."/>
            <person name="Chen J."/>
            <person name="Chen Y.Q."/>
            <person name="Ai Y."/>
            <person name="Zhai J.W."/>
            <person name="Wu S.S."/>
            <person name="Zhou Z."/>
            <person name="Hsiao Y.Y."/>
            <person name="Wu W.L."/>
            <person name="Chen Y.Y."/>
            <person name="Lin Y.F."/>
            <person name="Hsu J.L."/>
            <person name="Li C.Y."/>
            <person name="Wang Z.W."/>
            <person name="Zhao X."/>
            <person name="Zhong W.Y."/>
            <person name="Ma X.K."/>
            <person name="Ma L."/>
            <person name="Huang J."/>
            <person name="Chen G.Z."/>
            <person name="Huang M.Z."/>
            <person name="Huang L."/>
            <person name="Peng D.H."/>
            <person name="Luo Y.B."/>
            <person name="Zou S.Q."/>
            <person name="Chen S.P."/>
            <person name="Lan S."/>
            <person name="Tsai W.C."/>
            <person name="Van de Peer Y."/>
            <person name="Liu Z.J."/>
        </authorList>
    </citation>
    <scope>NUCLEOTIDE SEQUENCE [LARGE SCALE GENOMIC DNA]</scope>
    <source>
        <strain evidence="2">Lor287</strain>
    </source>
</reference>
<protein>
    <submittedName>
        <fullName evidence="2">Uncharacterized protein</fullName>
    </submittedName>
</protein>
<dbReference type="Proteomes" id="UP001418222">
    <property type="component" value="Unassembled WGS sequence"/>
</dbReference>
<organism evidence="2 3">
    <name type="scientific">Platanthera zijinensis</name>
    <dbReference type="NCBI Taxonomy" id="2320716"/>
    <lineage>
        <taxon>Eukaryota</taxon>
        <taxon>Viridiplantae</taxon>
        <taxon>Streptophyta</taxon>
        <taxon>Embryophyta</taxon>
        <taxon>Tracheophyta</taxon>
        <taxon>Spermatophyta</taxon>
        <taxon>Magnoliopsida</taxon>
        <taxon>Liliopsida</taxon>
        <taxon>Asparagales</taxon>
        <taxon>Orchidaceae</taxon>
        <taxon>Orchidoideae</taxon>
        <taxon>Orchideae</taxon>
        <taxon>Orchidinae</taxon>
        <taxon>Platanthera</taxon>
    </lineage>
</organism>
<evidence type="ECO:0000313" key="2">
    <source>
        <dbReference type="EMBL" id="KAK8941459.1"/>
    </source>
</evidence>
<feature type="region of interest" description="Disordered" evidence="1">
    <location>
        <begin position="19"/>
        <end position="52"/>
    </location>
</feature>
<dbReference type="AlphaFoldDB" id="A0AAP0G794"/>
<feature type="compositionally biased region" description="Basic residues" evidence="1">
    <location>
        <begin position="26"/>
        <end position="41"/>
    </location>
</feature>
<keyword evidence="3" id="KW-1185">Reference proteome</keyword>